<evidence type="ECO:0000313" key="9">
    <source>
        <dbReference type="Proteomes" id="UP001164286"/>
    </source>
</evidence>
<feature type="compositionally biased region" description="Basic residues" evidence="6">
    <location>
        <begin position="276"/>
        <end position="291"/>
    </location>
</feature>
<feature type="region of interest" description="Disordered" evidence="6">
    <location>
        <begin position="348"/>
        <end position="385"/>
    </location>
</feature>
<keyword evidence="3 8" id="KW-0238">DNA-binding</keyword>
<dbReference type="Gene3D" id="1.10.10.10">
    <property type="entry name" value="Winged helix-like DNA-binding domain superfamily/Winged helix DNA-binding domain"/>
    <property type="match status" value="1"/>
</dbReference>
<comment type="caution">
    <text evidence="8">The sequence shown here is derived from an EMBL/GenBank/DDBJ whole genome shotgun (WGS) entry which is preliminary data.</text>
</comment>
<keyword evidence="9" id="KW-1185">Reference proteome</keyword>
<evidence type="ECO:0000256" key="2">
    <source>
        <dbReference type="ARBA" id="ARBA00006403"/>
    </source>
</evidence>
<evidence type="ECO:0000256" key="1">
    <source>
        <dbReference type="ARBA" id="ARBA00004123"/>
    </source>
</evidence>
<feature type="compositionally biased region" description="Low complexity" evidence="6">
    <location>
        <begin position="635"/>
        <end position="650"/>
    </location>
</feature>
<dbReference type="GO" id="GO:0003700">
    <property type="term" value="F:DNA-binding transcription factor activity"/>
    <property type="evidence" value="ECO:0007669"/>
    <property type="project" value="InterPro"/>
</dbReference>
<dbReference type="GO" id="GO:0043565">
    <property type="term" value="F:sequence-specific DNA binding"/>
    <property type="evidence" value="ECO:0007669"/>
    <property type="project" value="InterPro"/>
</dbReference>
<evidence type="ECO:0000256" key="3">
    <source>
        <dbReference type="ARBA" id="ARBA00023125"/>
    </source>
</evidence>
<dbReference type="SUPFAM" id="SSF46785">
    <property type="entry name" value="Winged helix' DNA-binding domain"/>
    <property type="match status" value="1"/>
</dbReference>
<comment type="subcellular location">
    <subcellularLocation>
        <location evidence="1">Nucleus</location>
    </subcellularLocation>
</comment>
<dbReference type="AlphaFoldDB" id="A0AA38LXI8"/>
<dbReference type="InterPro" id="IPR036388">
    <property type="entry name" value="WH-like_DNA-bd_sf"/>
</dbReference>
<accession>A0AA38LXI8</accession>
<dbReference type="RefSeq" id="XP_052947801.1">
    <property type="nucleotide sequence ID" value="XM_053091973.1"/>
</dbReference>
<feature type="region of interest" description="Disordered" evidence="6">
    <location>
        <begin position="1"/>
        <end position="76"/>
    </location>
</feature>
<dbReference type="GeneID" id="77731178"/>
<feature type="region of interest" description="Disordered" evidence="6">
    <location>
        <begin position="635"/>
        <end position="682"/>
    </location>
</feature>
<feature type="region of interest" description="Disordered" evidence="6">
    <location>
        <begin position="598"/>
        <end position="619"/>
    </location>
</feature>
<sequence length="797" mass="84518">MDFRRPTPSRSASGPGAAAMSLPTRSNRFSYSFDDPLSAYRAGYVSPDPTPSIPDFYPAPNTHGARGQGQAHAQSLTAPRGYPAGPGSELFTNTELIAPGRRRQGHGHGPGQGVRGGGEYTSLYDDGYGGGGGRRSGRGEDDVAGEMDPFFVPALPARKEEKKGKKIRKAPEIKQPTFLTKLYGILEQQEYNHIIRWDQEGAIIIIERPGELATKVLPLVYRQSRFASFSRQLNIYGFMRKVSLRHIEETISDPDASTWSHSTLRRDSPIDEILNFKRRVGPRPSQAKRRASVPEQMLSPTESDVSDSGDAYLPNLLDGADVIAPMPSPLFHAESLYETPPLGGYAALGGVSPDSDYLPQPDYLPQGEQQQAQQQTQQEQGQQQWVPSYQSYNSYNANPGPIIHPNFSSTFTSTAQQHTYAYTPCMPQSAPVHMYSNGKAYDVQVFQGHLRTRSVQAEPPSAAIWTPAPYGSNSYGALPTSLSVAYPTSVANSFGTGTATGTAMPNNNGGDNNGNASLGGNGNTIQQGWVNCYTNEPISPPPNSLGMIGARMATTSTFDGPASVPTSFSPLSASAGANSGSAGLGEPFQYRPAAYPRHHSLSGSAESNPSYPPATVSPGIYQSGFTPPVNVLTRSVSSPRPAYSPSPATSIAVPAPSTSPRQVRRQSISSTPYSPTQRSRPPLSLAQLSMSPRNFGLGLSYGHGHSHGALRGLGGMSGSGSDGGGYKSSTMGTPEMVIPELPVGRVVVVGDKHDGEGDEGLPSAGLMAGLGISGVDGGSPFGGILFKGEEYADEEGC</sequence>
<dbReference type="PANTHER" id="PTHR10015:SF427">
    <property type="entry name" value="HEAT SHOCK FACTOR PROTEIN"/>
    <property type="match status" value="1"/>
</dbReference>
<dbReference type="PANTHER" id="PTHR10015">
    <property type="entry name" value="HEAT SHOCK TRANSCRIPTION FACTOR"/>
    <property type="match status" value="1"/>
</dbReference>
<feature type="compositionally biased region" description="Polar residues" evidence="6">
    <location>
        <begin position="656"/>
        <end position="679"/>
    </location>
</feature>
<evidence type="ECO:0000256" key="5">
    <source>
        <dbReference type="RuleBase" id="RU004020"/>
    </source>
</evidence>
<dbReference type="PRINTS" id="PR00056">
    <property type="entry name" value="HSFDOMAIN"/>
</dbReference>
<dbReference type="EMBL" id="JAKWFO010000003">
    <property type="protein sequence ID" value="KAI9638024.1"/>
    <property type="molecule type" value="Genomic_DNA"/>
</dbReference>
<organism evidence="8 9">
    <name type="scientific">Dioszegia hungarica</name>
    <dbReference type="NCBI Taxonomy" id="4972"/>
    <lineage>
        <taxon>Eukaryota</taxon>
        <taxon>Fungi</taxon>
        <taxon>Dikarya</taxon>
        <taxon>Basidiomycota</taxon>
        <taxon>Agaricomycotina</taxon>
        <taxon>Tremellomycetes</taxon>
        <taxon>Tremellales</taxon>
        <taxon>Bulleribasidiaceae</taxon>
        <taxon>Dioszegia</taxon>
    </lineage>
</organism>
<dbReference type="Proteomes" id="UP001164286">
    <property type="component" value="Unassembled WGS sequence"/>
</dbReference>
<dbReference type="GO" id="GO:0005634">
    <property type="term" value="C:nucleus"/>
    <property type="evidence" value="ECO:0007669"/>
    <property type="project" value="UniProtKB-SubCell"/>
</dbReference>
<feature type="compositionally biased region" description="Low complexity" evidence="6">
    <location>
        <begin position="1"/>
        <end position="19"/>
    </location>
</feature>
<evidence type="ECO:0000259" key="7">
    <source>
        <dbReference type="SMART" id="SM00415"/>
    </source>
</evidence>
<dbReference type="Pfam" id="PF00447">
    <property type="entry name" value="HSF_DNA-bind"/>
    <property type="match status" value="1"/>
</dbReference>
<dbReference type="SMART" id="SM00415">
    <property type="entry name" value="HSF"/>
    <property type="match status" value="1"/>
</dbReference>
<evidence type="ECO:0000256" key="4">
    <source>
        <dbReference type="ARBA" id="ARBA00023242"/>
    </source>
</evidence>
<reference evidence="8" key="1">
    <citation type="journal article" date="2022" name="G3 (Bethesda)">
        <title>High quality genome of the basidiomycete yeast Dioszegia hungarica PDD-24b-2 isolated from cloud water.</title>
        <authorList>
            <person name="Jarrige D."/>
            <person name="Haridas S."/>
            <person name="Bleykasten-Grosshans C."/>
            <person name="Joly M."/>
            <person name="Nadalig T."/>
            <person name="Sancelme M."/>
            <person name="Vuilleumier S."/>
            <person name="Grigoriev I.V."/>
            <person name="Amato P."/>
            <person name="Bringel F."/>
        </authorList>
    </citation>
    <scope>NUCLEOTIDE SEQUENCE</scope>
    <source>
        <strain evidence="8">PDD-24b-2</strain>
    </source>
</reference>
<feature type="compositionally biased region" description="Low complexity" evidence="6">
    <location>
        <begin position="366"/>
        <end position="384"/>
    </location>
</feature>
<gene>
    <name evidence="8" type="ORF">MKK02DRAFT_42408</name>
</gene>
<evidence type="ECO:0000313" key="8">
    <source>
        <dbReference type="EMBL" id="KAI9638024.1"/>
    </source>
</evidence>
<dbReference type="InterPro" id="IPR000232">
    <property type="entry name" value="HSF_DNA-bd"/>
</dbReference>
<feature type="region of interest" description="Disordered" evidence="6">
    <location>
        <begin position="101"/>
        <end position="143"/>
    </location>
</feature>
<dbReference type="InterPro" id="IPR036390">
    <property type="entry name" value="WH_DNA-bd_sf"/>
</dbReference>
<evidence type="ECO:0000256" key="6">
    <source>
        <dbReference type="SAM" id="MobiDB-lite"/>
    </source>
</evidence>
<name>A0AA38LXI8_9TREE</name>
<comment type="similarity">
    <text evidence="2 5">Belongs to the HSF family.</text>
</comment>
<proteinExistence type="inferred from homology"/>
<keyword evidence="4" id="KW-0539">Nucleus</keyword>
<feature type="domain" description="HSF-type DNA-binding" evidence="7">
    <location>
        <begin position="174"/>
        <end position="279"/>
    </location>
</feature>
<feature type="compositionally biased region" description="Gly residues" evidence="6">
    <location>
        <begin position="107"/>
        <end position="119"/>
    </location>
</feature>
<feature type="region of interest" description="Disordered" evidence="6">
    <location>
        <begin position="276"/>
        <end position="310"/>
    </location>
</feature>
<protein>
    <submittedName>
        <fullName evidence="8">HSF-type DNA-binding-domain-containing protein</fullName>
    </submittedName>
</protein>